<sequence>MGLSPNISLPAVLIMVLAGLAAGSTFVSDDVFESRGSAGRSLLQAKSSCPISFENMNYTIITSKCKGPQYPAKLCCDAFKEFACPYADQLNEETNDCASTMFSYINLYGKYPPGLFASECREGKEGLACPASSPQSDSDTASAGFTIIQSFTSLILICGMELPLMVVCLLDDVNYVYFCGTLDFVSYCDNMDEMAEDYEMGDVEDDMYEEFQGRGLGDSDSDDEEYGSLNGRATDISAAQARKGKDIQGIPWGTLNITRERYRKTRLEQYKNYENVPNSGEASEKDCKQTDKGGMYYEFQRNTRSVKSTILHFQLRNLVCATSKHDVYLMSHYSVLHWSALNGEKYEVMNVSGHVAPCEKHPGSLLEGFSQTQVSTLTVKDNLLVAGGFQGELICKFLDREGISFCCRTTYDDNAITNALEIYDSASGAVHFMSSNNDSGVRDFDMEKFQLCKHFRFQWPVNHTSLSPDAKLVVIVGDDLEGILVDAHTGKTVHALRGHLDFSFASAWNPDGQTFATGNQDKTCRIWDIRNLSKSVSVLRGNLGAIRSIRFTSDGRFMAMAEPADFVHIFDVRSGYNKRQELDFFGEISGMSFSPDTEALFVGVWDRTYGSLLQYSRLRNYSYFDSLL</sequence>
<dbReference type="AlphaFoldDB" id="A0AAV8R8E4"/>
<dbReference type="PANTHER" id="PTHR43991:SF38">
    <property type="entry name" value="OS02G0721600 PROTEIN"/>
    <property type="match status" value="1"/>
</dbReference>
<dbReference type="PROSITE" id="PS50294">
    <property type="entry name" value="WD_REPEATS_REGION"/>
    <property type="match status" value="1"/>
</dbReference>
<evidence type="ECO:0000256" key="2">
    <source>
        <dbReference type="SAM" id="SignalP"/>
    </source>
</evidence>
<keyword evidence="1" id="KW-0853">WD repeat</keyword>
<dbReference type="PROSITE" id="PS50082">
    <property type="entry name" value="WD_REPEATS_2"/>
    <property type="match status" value="1"/>
</dbReference>
<dbReference type="EMBL" id="JAQQAF010000004">
    <property type="protein sequence ID" value="KAJ8491116.1"/>
    <property type="molecule type" value="Genomic_DNA"/>
</dbReference>
<evidence type="ECO:0000259" key="3">
    <source>
        <dbReference type="Pfam" id="PF10313"/>
    </source>
</evidence>
<dbReference type="InterPro" id="IPR001680">
    <property type="entry name" value="WD40_rpt"/>
</dbReference>
<gene>
    <name evidence="5" type="ORF">OPV22_012837</name>
</gene>
<dbReference type="InterPro" id="IPR015943">
    <property type="entry name" value="WD40/YVTN_repeat-like_dom_sf"/>
</dbReference>
<dbReference type="Proteomes" id="UP001222027">
    <property type="component" value="Unassembled WGS sequence"/>
</dbReference>
<feature type="signal peptide" evidence="2">
    <location>
        <begin position="1"/>
        <end position="23"/>
    </location>
</feature>
<dbReference type="FunFam" id="2.130.10.10:FF:000637">
    <property type="entry name" value="WD-40 repeat family protein"/>
    <property type="match status" value="1"/>
</dbReference>
<keyword evidence="6" id="KW-1185">Reference proteome</keyword>
<organism evidence="5 6">
    <name type="scientific">Ensete ventricosum</name>
    <name type="common">Abyssinian banana</name>
    <name type="synonym">Musa ensete</name>
    <dbReference type="NCBI Taxonomy" id="4639"/>
    <lineage>
        <taxon>Eukaryota</taxon>
        <taxon>Viridiplantae</taxon>
        <taxon>Streptophyta</taxon>
        <taxon>Embryophyta</taxon>
        <taxon>Tracheophyta</taxon>
        <taxon>Spermatophyta</taxon>
        <taxon>Magnoliopsida</taxon>
        <taxon>Liliopsida</taxon>
        <taxon>Zingiberales</taxon>
        <taxon>Musaceae</taxon>
        <taxon>Ensete</taxon>
    </lineage>
</organism>
<evidence type="ECO:0000313" key="6">
    <source>
        <dbReference type="Proteomes" id="UP001222027"/>
    </source>
</evidence>
<feature type="domain" description="GPI-anchored protein LLG1-like" evidence="4">
    <location>
        <begin position="52"/>
        <end position="127"/>
    </location>
</feature>
<feature type="chain" id="PRO_5043608606" description="DUF2415 domain-containing protein" evidence="2">
    <location>
        <begin position="24"/>
        <end position="628"/>
    </location>
</feature>
<evidence type="ECO:0000313" key="5">
    <source>
        <dbReference type="EMBL" id="KAJ8491116.1"/>
    </source>
</evidence>
<dbReference type="SMART" id="SM00320">
    <property type="entry name" value="WD40"/>
    <property type="match status" value="4"/>
</dbReference>
<feature type="domain" description="DUF2415" evidence="3">
    <location>
        <begin position="544"/>
        <end position="580"/>
    </location>
</feature>
<dbReference type="InterPro" id="IPR058888">
    <property type="entry name" value="LLG1-like"/>
</dbReference>
<dbReference type="InterPro" id="IPR036322">
    <property type="entry name" value="WD40_repeat_dom_sf"/>
</dbReference>
<protein>
    <recommendedName>
        <fullName evidence="7">DUF2415 domain-containing protein</fullName>
    </recommendedName>
</protein>
<evidence type="ECO:0000256" key="1">
    <source>
        <dbReference type="PROSITE-ProRule" id="PRU00221"/>
    </source>
</evidence>
<keyword evidence="2" id="KW-0732">Signal</keyword>
<dbReference type="PANTHER" id="PTHR43991">
    <property type="entry name" value="WD REPEAT PROTEIN (AFU_ORTHOLOGUE AFUA_8G05640)-RELATED"/>
    <property type="match status" value="1"/>
</dbReference>
<proteinExistence type="predicted"/>
<dbReference type="SUPFAM" id="SSF50978">
    <property type="entry name" value="WD40 repeat-like"/>
    <property type="match status" value="1"/>
</dbReference>
<dbReference type="Gene3D" id="2.130.10.10">
    <property type="entry name" value="YVTN repeat-like/Quinoprotein amine dehydrogenase"/>
    <property type="match status" value="1"/>
</dbReference>
<evidence type="ECO:0008006" key="7">
    <source>
        <dbReference type="Google" id="ProtNLM"/>
    </source>
</evidence>
<dbReference type="Pfam" id="PF10313">
    <property type="entry name" value="DUF2415"/>
    <property type="match status" value="1"/>
</dbReference>
<feature type="repeat" description="WD" evidence="1">
    <location>
        <begin position="496"/>
        <end position="537"/>
    </location>
</feature>
<name>A0AAV8R8E4_ENSVE</name>
<reference evidence="5 6" key="1">
    <citation type="submission" date="2022-12" db="EMBL/GenBank/DDBJ databases">
        <title>Chromosome-scale assembly of the Ensete ventricosum genome.</title>
        <authorList>
            <person name="Dussert Y."/>
            <person name="Stocks J."/>
            <person name="Wendawek A."/>
            <person name="Woldeyes F."/>
            <person name="Nichols R.A."/>
            <person name="Borrell J.S."/>
        </authorList>
    </citation>
    <scope>NUCLEOTIDE SEQUENCE [LARGE SCALE GENOMIC DNA]</scope>
    <source>
        <strain evidence="6">cv. Maze</strain>
        <tissue evidence="5">Seeds</tissue>
    </source>
</reference>
<evidence type="ECO:0000259" key="4">
    <source>
        <dbReference type="Pfam" id="PF26578"/>
    </source>
</evidence>
<dbReference type="Pfam" id="PF26578">
    <property type="entry name" value="LLG1"/>
    <property type="match status" value="1"/>
</dbReference>
<accession>A0AAV8R8E4</accession>
<comment type="caution">
    <text evidence="5">The sequence shown here is derived from an EMBL/GenBank/DDBJ whole genome shotgun (WGS) entry which is preliminary data.</text>
</comment>
<dbReference type="Pfam" id="PF00400">
    <property type="entry name" value="WD40"/>
    <property type="match status" value="1"/>
</dbReference>
<dbReference type="InterPro" id="IPR019417">
    <property type="entry name" value="DUF2415"/>
</dbReference>